<gene>
    <name evidence="2" type="ORF">CEXT_369361</name>
</gene>
<organism evidence="2 3">
    <name type="scientific">Caerostris extrusa</name>
    <name type="common">Bark spider</name>
    <name type="synonym">Caerostris bankana</name>
    <dbReference type="NCBI Taxonomy" id="172846"/>
    <lineage>
        <taxon>Eukaryota</taxon>
        <taxon>Metazoa</taxon>
        <taxon>Ecdysozoa</taxon>
        <taxon>Arthropoda</taxon>
        <taxon>Chelicerata</taxon>
        <taxon>Arachnida</taxon>
        <taxon>Araneae</taxon>
        <taxon>Araneomorphae</taxon>
        <taxon>Entelegynae</taxon>
        <taxon>Araneoidea</taxon>
        <taxon>Araneidae</taxon>
        <taxon>Caerostris</taxon>
    </lineage>
</organism>
<protein>
    <submittedName>
        <fullName evidence="2">Uncharacterized protein</fullName>
    </submittedName>
</protein>
<keyword evidence="3" id="KW-1185">Reference proteome</keyword>
<feature type="transmembrane region" description="Helical" evidence="1">
    <location>
        <begin position="34"/>
        <end position="51"/>
    </location>
</feature>
<dbReference type="EMBL" id="BPLR01000386">
    <property type="protein sequence ID" value="GIY94405.1"/>
    <property type="molecule type" value="Genomic_DNA"/>
</dbReference>
<keyword evidence="1" id="KW-1133">Transmembrane helix</keyword>
<name>A0AAV4XHA0_CAEEX</name>
<keyword evidence="1" id="KW-0812">Transmembrane</keyword>
<dbReference type="Proteomes" id="UP001054945">
    <property type="component" value="Unassembled WGS sequence"/>
</dbReference>
<feature type="transmembrane region" description="Helical" evidence="1">
    <location>
        <begin position="84"/>
        <end position="105"/>
    </location>
</feature>
<comment type="caution">
    <text evidence="2">The sequence shown here is derived from an EMBL/GenBank/DDBJ whole genome shotgun (WGS) entry which is preliminary data.</text>
</comment>
<evidence type="ECO:0000256" key="1">
    <source>
        <dbReference type="SAM" id="Phobius"/>
    </source>
</evidence>
<dbReference type="AlphaFoldDB" id="A0AAV4XHA0"/>
<keyword evidence="1" id="KW-0472">Membrane</keyword>
<sequence>MWNFPKFLFPCTLGCLTLIQTLWMCFISNYKDDWAVLTVMFLQLWIYISVFRSRTRIRQLMEDLYRISNMLHVYTILKKKMLKIYIWVYCLFVTFVTVFLEVTLFKTGLIANNQNKLRNSNSFPHT</sequence>
<accession>A0AAV4XHA0</accession>
<proteinExistence type="predicted"/>
<reference evidence="2 3" key="1">
    <citation type="submission" date="2021-06" db="EMBL/GenBank/DDBJ databases">
        <title>Caerostris extrusa draft genome.</title>
        <authorList>
            <person name="Kono N."/>
            <person name="Arakawa K."/>
        </authorList>
    </citation>
    <scope>NUCLEOTIDE SEQUENCE [LARGE SCALE GENOMIC DNA]</scope>
</reference>
<evidence type="ECO:0000313" key="3">
    <source>
        <dbReference type="Proteomes" id="UP001054945"/>
    </source>
</evidence>
<evidence type="ECO:0000313" key="2">
    <source>
        <dbReference type="EMBL" id="GIY94405.1"/>
    </source>
</evidence>